<dbReference type="PANTHER" id="PTHR10642:SF31">
    <property type="entry name" value="RIBONUCLEASE H1"/>
    <property type="match status" value="1"/>
</dbReference>
<feature type="compositionally biased region" description="Polar residues" evidence="11">
    <location>
        <begin position="60"/>
        <end position="71"/>
    </location>
</feature>
<feature type="non-terminal residue" evidence="13">
    <location>
        <position position="326"/>
    </location>
</feature>
<dbReference type="OrthoDB" id="407198at2759"/>
<feature type="domain" description="RNase H type-1" evidence="12">
    <location>
        <begin position="176"/>
        <end position="322"/>
    </location>
</feature>
<dbReference type="SUPFAM" id="SSF53098">
    <property type="entry name" value="Ribonuclease H-like"/>
    <property type="match status" value="1"/>
</dbReference>
<evidence type="ECO:0000259" key="12">
    <source>
        <dbReference type="PROSITE" id="PS50879"/>
    </source>
</evidence>
<dbReference type="PIRSF" id="PIRSF036852">
    <property type="entry name" value="Ribonuclease_H1_euk"/>
    <property type="match status" value="1"/>
</dbReference>
<feature type="region of interest" description="Disordered" evidence="11">
    <location>
        <begin position="60"/>
        <end position="113"/>
    </location>
</feature>
<keyword evidence="6" id="KW-0540">Nuclease</keyword>
<dbReference type="InterPro" id="IPR002156">
    <property type="entry name" value="RNaseH_domain"/>
</dbReference>
<dbReference type="InterPro" id="IPR050092">
    <property type="entry name" value="RNase_H"/>
</dbReference>
<evidence type="ECO:0000256" key="8">
    <source>
        <dbReference type="ARBA" id="ARBA00022759"/>
    </source>
</evidence>
<dbReference type="GO" id="GO:0004523">
    <property type="term" value="F:RNA-DNA hybrid ribonuclease activity"/>
    <property type="evidence" value="ECO:0007669"/>
    <property type="project" value="UniProtKB-EC"/>
</dbReference>
<dbReference type="GO" id="GO:0000287">
    <property type="term" value="F:magnesium ion binding"/>
    <property type="evidence" value="ECO:0007669"/>
    <property type="project" value="InterPro"/>
</dbReference>
<dbReference type="EC" id="3.1.26.4" evidence="4"/>
<dbReference type="InterPro" id="IPR011320">
    <property type="entry name" value="RNase_H1_N"/>
</dbReference>
<keyword evidence="7" id="KW-0479">Metal-binding</keyword>
<dbReference type="GO" id="GO:0003676">
    <property type="term" value="F:nucleic acid binding"/>
    <property type="evidence" value="ECO:0007669"/>
    <property type="project" value="InterPro"/>
</dbReference>
<evidence type="ECO:0000256" key="4">
    <source>
        <dbReference type="ARBA" id="ARBA00012180"/>
    </source>
</evidence>
<evidence type="ECO:0000256" key="1">
    <source>
        <dbReference type="ARBA" id="ARBA00001946"/>
    </source>
</evidence>
<dbReference type="InterPro" id="IPR036397">
    <property type="entry name" value="RNaseH_sf"/>
</dbReference>
<dbReference type="SUPFAM" id="SSF55658">
    <property type="entry name" value="L9 N-domain-like"/>
    <property type="match status" value="1"/>
</dbReference>
<feature type="compositionally biased region" description="Low complexity" evidence="11">
    <location>
        <begin position="72"/>
        <end position="90"/>
    </location>
</feature>
<dbReference type="Pfam" id="PF01693">
    <property type="entry name" value="Cauli_VI"/>
    <property type="match status" value="1"/>
</dbReference>
<dbReference type="InterPro" id="IPR012337">
    <property type="entry name" value="RNaseH-like_sf"/>
</dbReference>
<evidence type="ECO:0000256" key="5">
    <source>
        <dbReference type="ARBA" id="ARBA00017721"/>
    </source>
</evidence>
<dbReference type="Proteomes" id="UP000838878">
    <property type="component" value="Chromosome 3"/>
</dbReference>
<evidence type="ECO:0000256" key="11">
    <source>
        <dbReference type="SAM" id="MobiDB-lite"/>
    </source>
</evidence>
<dbReference type="FunFam" id="3.30.420.10:FF:000097">
    <property type="entry name" value="Ribonuclease H1"/>
    <property type="match status" value="1"/>
</dbReference>
<sequence length="326" mass="35811">MPFYAVAKGRTAGIFMTWPDCEAQVKGFPGARYKKFENIVAAQDFITSLGGSSVTQKAKSSSNRVSFGNNTSNNLKRSYSSSSNHQNDNSHVANKKSKSKNKKSESGFSDSDESDEINTILIKQMDDIEKRLKGFEKGIDKIIKKSTRTSDRKSILIEPQAIHSSTTTNGNFAIDNDGYVQVYTDGACSANGRSGARAGLGVYWGDGHSLNISEPVTGRATNNCGEIQAATRAIKLALNQGVKKLAINTDSKFLINSVTKWMPGWKRKGWKLQSGEPVKNEIDFKDLDSVQNKIQIKWNYVEAHRGIHGNEMADQLAKAGAARYNK</sequence>
<evidence type="ECO:0000256" key="6">
    <source>
        <dbReference type="ARBA" id="ARBA00022722"/>
    </source>
</evidence>
<organism evidence="13 14">
    <name type="scientific">Brenthis ino</name>
    <name type="common">lesser marbled fritillary</name>
    <dbReference type="NCBI Taxonomy" id="405034"/>
    <lineage>
        <taxon>Eukaryota</taxon>
        <taxon>Metazoa</taxon>
        <taxon>Ecdysozoa</taxon>
        <taxon>Arthropoda</taxon>
        <taxon>Hexapoda</taxon>
        <taxon>Insecta</taxon>
        <taxon>Pterygota</taxon>
        <taxon>Neoptera</taxon>
        <taxon>Endopterygota</taxon>
        <taxon>Lepidoptera</taxon>
        <taxon>Glossata</taxon>
        <taxon>Ditrysia</taxon>
        <taxon>Papilionoidea</taxon>
        <taxon>Nymphalidae</taxon>
        <taxon>Heliconiinae</taxon>
        <taxon>Argynnini</taxon>
        <taxon>Brenthis</taxon>
    </lineage>
</organism>
<dbReference type="InterPro" id="IPR017067">
    <property type="entry name" value="RNase_H1_euk"/>
</dbReference>
<dbReference type="FunFam" id="3.40.970.10:FF:000002">
    <property type="entry name" value="Ribonuclease H"/>
    <property type="match status" value="1"/>
</dbReference>
<dbReference type="CDD" id="cd09280">
    <property type="entry name" value="RNase_HI_eukaryote_like"/>
    <property type="match status" value="1"/>
</dbReference>
<proteinExistence type="inferred from homology"/>
<dbReference type="EMBL" id="OV170223">
    <property type="protein sequence ID" value="CAH0722806.1"/>
    <property type="molecule type" value="Genomic_DNA"/>
</dbReference>
<keyword evidence="8" id="KW-0255">Endonuclease</keyword>
<protein>
    <recommendedName>
        <fullName evidence="5">Ribonuclease H</fullName>
        <ecNumber evidence="4">3.1.26.4</ecNumber>
    </recommendedName>
</protein>
<gene>
    <name evidence="13" type="ORF">BINO364_LOCUS8696</name>
</gene>
<evidence type="ECO:0000256" key="3">
    <source>
        <dbReference type="ARBA" id="ARBA00005300"/>
    </source>
</evidence>
<evidence type="ECO:0000313" key="14">
    <source>
        <dbReference type="Proteomes" id="UP000838878"/>
    </source>
</evidence>
<evidence type="ECO:0000313" key="13">
    <source>
        <dbReference type="EMBL" id="CAH0722806.1"/>
    </source>
</evidence>
<dbReference type="InterPro" id="IPR037056">
    <property type="entry name" value="RNase_H1_N_sf"/>
</dbReference>
<evidence type="ECO:0000256" key="2">
    <source>
        <dbReference type="ARBA" id="ARBA00004065"/>
    </source>
</evidence>
<dbReference type="InterPro" id="IPR009027">
    <property type="entry name" value="Ribosomal_bL9/RNase_H1_N"/>
</dbReference>
<name>A0A8J9YE10_9NEOP</name>
<evidence type="ECO:0000256" key="10">
    <source>
        <dbReference type="ARBA" id="ARBA00022842"/>
    </source>
</evidence>
<evidence type="ECO:0000256" key="9">
    <source>
        <dbReference type="ARBA" id="ARBA00022801"/>
    </source>
</evidence>
<reference evidence="13" key="1">
    <citation type="submission" date="2021-12" db="EMBL/GenBank/DDBJ databases">
        <authorList>
            <person name="Martin H S."/>
        </authorList>
    </citation>
    <scope>NUCLEOTIDE SEQUENCE</scope>
</reference>
<comment type="function">
    <text evidence="2">Endonuclease that specifically degrades the RNA of RNA-DNA hybrids.</text>
</comment>
<keyword evidence="14" id="KW-1185">Reference proteome</keyword>
<keyword evidence="9" id="KW-0378">Hydrolase</keyword>
<accession>A0A8J9YE10</accession>
<dbReference type="PROSITE" id="PS50879">
    <property type="entry name" value="RNASE_H_1"/>
    <property type="match status" value="1"/>
</dbReference>
<comment type="cofactor">
    <cofactor evidence="1">
        <name>Mg(2+)</name>
        <dbReference type="ChEBI" id="CHEBI:18420"/>
    </cofactor>
</comment>
<comment type="similarity">
    <text evidence="3">Belongs to the RNase H family.</text>
</comment>
<dbReference type="Pfam" id="PF00075">
    <property type="entry name" value="RNase_H"/>
    <property type="match status" value="1"/>
</dbReference>
<dbReference type="GO" id="GO:0043137">
    <property type="term" value="P:DNA replication, removal of RNA primer"/>
    <property type="evidence" value="ECO:0007669"/>
    <property type="project" value="TreeGrafter"/>
</dbReference>
<dbReference type="AlphaFoldDB" id="A0A8J9YE10"/>
<dbReference type="PANTHER" id="PTHR10642">
    <property type="entry name" value="RIBONUCLEASE H1"/>
    <property type="match status" value="1"/>
</dbReference>
<dbReference type="Gene3D" id="3.40.970.10">
    <property type="entry name" value="Ribonuclease H1, N-terminal domain"/>
    <property type="match status" value="1"/>
</dbReference>
<dbReference type="Gene3D" id="3.30.420.10">
    <property type="entry name" value="Ribonuclease H-like superfamily/Ribonuclease H"/>
    <property type="match status" value="1"/>
</dbReference>
<evidence type="ECO:0000256" key="7">
    <source>
        <dbReference type="ARBA" id="ARBA00022723"/>
    </source>
</evidence>
<keyword evidence="10" id="KW-0460">Magnesium</keyword>